<evidence type="ECO:0000259" key="4">
    <source>
        <dbReference type="PROSITE" id="PS01124"/>
    </source>
</evidence>
<evidence type="ECO:0000256" key="1">
    <source>
        <dbReference type="ARBA" id="ARBA00023015"/>
    </source>
</evidence>
<accession>A0A4R3SYY2</accession>
<keyword evidence="2 5" id="KW-0238">DNA-binding</keyword>
<dbReference type="GO" id="GO:0043565">
    <property type="term" value="F:sequence-specific DNA binding"/>
    <property type="evidence" value="ECO:0007669"/>
    <property type="project" value="InterPro"/>
</dbReference>
<evidence type="ECO:0000256" key="2">
    <source>
        <dbReference type="ARBA" id="ARBA00023125"/>
    </source>
</evidence>
<dbReference type="PANTHER" id="PTHR47504:SF5">
    <property type="entry name" value="RIGHT ORIGIN-BINDING PROTEIN"/>
    <property type="match status" value="1"/>
</dbReference>
<dbReference type="EMBL" id="SMBP01000025">
    <property type="protein sequence ID" value="TCU53844.1"/>
    <property type="molecule type" value="Genomic_DNA"/>
</dbReference>
<dbReference type="SMART" id="SM00342">
    <property type="entry name" value="HTH_ARAC"/>
    <property type="match status" value="1"/>
</dbReference>
<evidence type="ECO:0000313" key="5">
    <source>
        <dbReference type="EMBL" id="TCU53844.1"/>
    </source>
</evidence>
<feature type="domain" description="HTH araC/xylS-type" evidence="4">
    <location>
        <begin position="8"/>
        <end position="106"/>
    </location>
</feature>
<dbReference type="Proteomes" id="UP000295773">
    <property type="component" value="Unassembled WGS sequence"/>
</dbReference>
<dbReference type="InterPro" id="IPR009057">
    <property type="entry name" value="Homeodomain-like_sf"/>
</dbReference>
<dbReference type="SUPFAM" id="SSF46689">
    <property type="entry name" value="Homeodomain-like"/>
    <property type="match status" value="2"/>
</dbReference>
<protein>
    <submittedName>
        <fullName evidence="5">AraC-like DNA-binding protein</fullName>
    </submittedName>
</protein>
<sequence>MEWINIVQKALNYMEDHLLDDIHSEQIAEAMYISNAYFQKTFKIVTGLSVSDYLRNRRLSLAGEELLLKNSKVMDTALKYGYESSESFTKAFTRFHGITPSVAQKTAGKLRYFSPLNIEIHIDGGFIMSRRLIPNVEKLYENKAENYMFPSCMRSAMSALNEDENYDFAFFAAVCGDFFTQTWLEPKWRYNDSYSNVWKDQQLPIQQAFDACGYEYTYVRHDEIVAKEEAIQKQIVESIDKGLPVLSFGIVGPPVCSIICGYSEDGKVLIGWSQFPGEMCDDEIFDHVFSKNYFQVRNQLKNVEALIFFGKKKKRETIAENMEKAILRIKDYKKMVSTEEVYFGKAAFDAWADSLLCDEDFQTEQQLEGPLDTYRSCVVQTGTNLYHIEDFLRRAQQLCPNLTNEIQHLQEGFQQEKEAFEKLIAFQGGYFFERDRKALLDAEFRKTLSQHVKRVGECYQKAIEEI</sequence>
<dbReference type="Pfam" id="PF12833">
    <property type="entry name" value="HTH_18"/>
    <property type="match status" value="1"/>
</dbReference>
<dbReference type="PROSITE" id="PS01124">
    <property type="entry name" value="HTH_ARAC_FAMILY_2"/>
    <property type="match status" value="1"/>
</dbReference>
<keyword evidence="6" id="KW-1185">Reference proteome</keyword>
<gene>
    <name evidence="5" type="ORF">EDD61_1259</name>
</gene>
<reference evidence="5 6" key="1">
    <citation type="submission" date="2019-03" db="EMBL/GenBank/DDBJ databases">
        <title>Genomic Encyclopedia of Type Strains, Phase IV (KMG-IV): sequencing the most valuable type-strain genomes for metagenomic binning, comparative biology and taxonomic classification.</title>
        <authorList>
            <person name="Goeker M."/>
        </authorList>
    </citation>
    <scope>NUCLEOTIDE SEQUENCE [LARGE SCALE GENOMIC DNA]</scope>
    <source>
        <strain evidence="5 6">DSM 29481</strain>
    </source>
</reference>
<evidence type="ECO:0000313" key="6">
    <source>
        <dbReference type="Proteomes" id="UP000295773"/>
    </source>
</evidence>
<proteinExistence type="predicted"/>
<comment type="caution">
    <text evidence="5">The sequence shown here is derived from an EMBL/GenBank/DDBJ whole genome shotgun (WGS) entry which is preliminary data.</text>
</comment>
<dbReference type="Gene3D" id="1.10.10.60">
    <property type="entry name" value="Homeodomain-like"/>
    <property type="match status" value="2"/>
</dbReference>
<dbReference type="InterPro" id="IPR018060">
    <property type="entry name" value="HTH_AraC"/>
</dbReference>
<name>A0A4R3SYY2_9FIRM</name>
<dbReference type="AlphaFoldDB" id="A0A4R3SYY2"/>
<dbReference type="RefSeq" id="WP_165877212.1">
    <property type="nucleotide sequence ID" value="NZ_JANKBG010000024.1"/>
</dbReference>
<keyword evidence="3" id="KW-0804">Transcription</keyword>
<dbReference type="GO" id="GO:0003700">
    <property type="term" value="F:DNA-binding transcription factor activity"/>
    <property type="evidence" value="ECO:0007669"/>
    <property type="project" value="InterPro"/>
</dbReference>
<keyword evidence="1" id="KW-0805">Transcription regulation</keyword>
<dbReference type="PANTHER" id="PTHR47504">
    <property type="entry name" value="RIGHT ORIGIN-BINDING PROTEIN"/>
    <property type="match status" value="1"/>
</dbReference>
<dbReference type="InterPro" id="IPR050959">
    <property type="entry name" value="MarA-like"/>
</dbReference>
<evidence type="ECO:0000256" key="3">
    <source>
        <dbReference type="ARBA" id="ARBA00023163"/>
    </source>
</evidence>
<organism evidence="5 6">
    <name type="scientific">Longicatena caecimuris</name>
    <dbReference type="NCBI Taxonomy" id="1796635"/>
    <lineage>
        <taxon>Bacteria</taxon>
        <taxon>Bacillati</taxon>
        <taxon>Bacillota</taxon>
        <taxon>Erysipelotrichia</taxon>
        <taxon>Erysipelotrichales</taxon>
        <taxon>Erysipelotrichaceae</taxon>
        <taxon>Longicatena</taxon>
    </lineage>
</organism>